<organism evidence="1 2">
    <name type="scientific">Paraoerskovia marina</name>
    <dbReference type="NCBI Taxonomy" id="545619"/>
    <lineage>
        <taxon>Bacteria</taxon>
        <taxon>Bacillati</taxon>
        <taxon>Actinomycetota</taxon>
        <taxon>Actinomycetes</taxon>
        <taxon>Micrococcales</taxon>
        <taxon>Cellulomonadaceae</taxon>
        <taxon>Paraoerskovia</taxon>
    </lineage>
</organism>
<sequence length="164" mass="17361">MIFRRATLPADVRQALDLAAGDKVLASAELDDGWAVASRQHLHLTGARAVRRPWSAVDRASADPETSTITVTWVDAEPTALRLVGGSPGPFPTVLRERVQTSVVLAERITLPGGAARVAVRRAPDGSLFSQVSVDGGVDVDDPAIRRRLDVTESAVRSACGMGL</sequence>
<gene>
    <name evidence="1" type="ORF">SAMN04489860_1485</name>
</gene>
<accession>A0A1H1RZ25</accession>
<dbReference type="EMBL" id="LT629776">
    <property type="protein sequence ID" value="SDS40895.1"/>
    <property type="molecule type" value="Genomic_DNA"/>
</dbReference>
<reference evidence="1 2" key="1">
    <citation type="submission" date="2016-10" db="EMBL/GenBank/DDBJ databases">
        <authorList>
            <person name="de Groot N.N."/>
        </authorList>
    </citation>
    <scope>NUCLEOTIDE SEQUENCE [LARGE SCALE GENOMIC DNA]</scope>
    <source>
        <strain evidence="1 2">DSM 22126</strain>
    </source>
</reference>
<proteinExistence type="predicted"/>
<dbReference type="AlphaFoldDB" id="A0A1H1RZ25"/>
<keyword evidence="2" id="KW-1185">Reference proteome</keyword>
<dbReference type="eggNOG" id="COG0776">
    <property type="taxonomic scope" value="Bacteria"/>
</dbReference>
<name>A0A1H1RZ25_9CELL</name>
<evidence type="ECO:0000313" key="2">
    <source>
        <dbReference type="Proteomes" id="UP000185663"/>
    </source>
</evidence>
<protein>
    <submittedName>
        <fullName evidence="1">Uncharacterized protein</fullName>
    </submittedName>
</protein>
<evidence type="ECO:0000313" key="1">
    <source>
        <dbReference type="EMBL" id="SDS40895.1"/>
    </source>
</evidence>
<dbReference type="OrthoDB" id="3260805at2"/>
<dbReference type="STRING" id="545619.SAMN04489860_1485"/>
<dbReference type="Proteomes" id="UP000185663">
    <property type="component" value="Chromosome I"/>
</dbReference>
<dbReference type="RefSeq" id="WP_083372110.1">
    <property type="nucleotide sequence ID" value="NZ_LT629776.1"/>
</dbReference>